<evidence type="ECO:0008006" key="3">
    <source>
        <dbReference type="Google" id="ProtNLM"/>
    </source>
</evidence>
<dbReference type="Proteomes" id="UP000595074">
    <property type="component" value="Chromosome"/>
</dbReference>
<dbReference type="GO" id="GO:0003677">
    <property type="term" value="F:DNA binding"/>
    <property type="evidence" value="ECO:0007669"/>
    <property type="project" value="InterPro"/>
</dbReference>
<proteinExistence type="predicted"/>
<dbReference type="AlphaFoldDB" id="A0A7M1S4W0"/>
<evidence type="ECO:0000313" key="1">
    <source>
        <dbReference type="EMBL" id="QOR61769.1"/>
    </source>
</evidence>
<gene>
    <name evidence="1" type="ORF">IMZ28_10125</name>
</gene>
<dbReference type="KEGG" id="sinu:IMZ28_10125"/>
<dbReference type="EMBL" id="CP063164">
    <property type="protein sequence ID" value="QOR61769.1"/>
    <property type="molecule type" value="Genomic_DNA"/>
</dbReference>
<keyword evidence="2" id="KW-1185">Reference proteome</keyword>
<organism evidence="1 2">
    <name type="scientific">Sulfurovum indicum</name>
    <dbReference type="NCBI Taxonomy" id="2779528"/>
    <lineage>
        <taxon>Bacteria</taxon>
        <taxon>Pseudomonadati</taxon>
        <taxon>Campylobacterota</taxon>
        <taxon>Epsilonproteobacteria</taxon>
        <taxon>Campylobacterales</taxon>
        <taxon>Sulfurovaceae</taxon>
        <taxon>Sulfurovum</taxon>
    </lineage>
</organism>
<evidence type="ECO:0000313" key="2">
    <source>
        <dbReference type="Proteomes" id="UP000595074"/>
    </source>
</evidence>
<dbReference type="RefSeq" id="WP_197548479.1">
    <property type="nucleotide sequence ID" value="NZ_CP063164.1"/>
</dbReference>
<dbReference type="InterPro" id="IPR010982">
    <property type="entry name" value="Lambda_DNA-bd_dom_sf"/>
</dbReference>
<dbReference type="Gene3D" id="1.10.260.40">
    <property type="entry name" value="lambda repressor-like DNA-binding domains"/>
    <property type="match status" value="1"/>
</dbReference>
<accession>A0A7M1S4W0</accession>
<sequence>MIAFIDVMHRVREVLMLQTQQPRIRDRDIAYALGLEPQYFAVIKRRNKIPYEALAYFCKKYHISMNWVLLAQTPCHLPTS</sequence>
<reference evidence="1 2" key="1">
    <citation type="submission" date="2020-10" db="EMBL/GenBank/DDBJ databases">
        <title>The genome of sulfurovum sp.</title>
        <authorList>
            <person name="Xie S."/>
            <person name="Shao Z."/>
            <person name="Jiang L."/>
        </authorList>
    </citation>
    <scope>NUCLEOTIDE SEQUENCE [LARGE SCALE GENOMIC DNA]</scope>
    <source>
        <strain evidence="1 2">ST-419</strain>
    </source>
</reference>
<name>A0A7M1S4W0_9BACT</name>
<protein>
    <recommendedName>
        <fullName evidence="3">HTH cro/C1-type domain-containing protein</fullName>
    </recommendedName>
</protein>